<feature type="region of interest" description="Disordered" evidence="8">
    <location>
        <begin position="96"/>
        <end position="124"/>
    </location>
</feature>
<feature type="region of interest" description="Disordered" evidence="8">
    <location>
        <begin position="356"/>
        <end position="478"/>
    </location>
</feature>
<sequence>MSEIADYALCEKFEANVFAKSRCQNCFRAVGTHQHGNQAPEEQVVNISSCGNGTNKSRNGDQWDPLCILAPQCELYVCVGSEERAERCQESLEYTQLSSRAESEEKSEQIATYPDSSSGTNINADTNATLSKDWEMTRLLNSILGSDKQNTMYYAGKKQEARSENVQADRPRRSEATTSRSCGKTESRSCQKAEPKVMSQDHGDKWRKPQAESGYFSLERRKSEPSCMSSSPRAGRSPLPVHGNTSRADGYPASSISSADSNLSCRMSGRSESQHGLMRQEYTVLADLPKPKRLSHREAFEKERSSSRTRSPGRAEVERIFGHERRKSETLGAFQALEEGLLDRLDSKTLKLAKEGRLGRRKSSPTLHREVMPVNKRVPWEQEQPSRKRGESLHTGRPEQRPARSSGSPIGSSRSGSPIQRLEKENRSKGGSVHSTVPPQHVRGERRKQEEPVHPPRAGRERAPLHTVTHGKQADNSRKSCLETLHQHASSGKATESKWKNCLGALHTSSHTQSLGKGQASQRGQLERYKESDRRARGKPLLPVDTAEQPRKDVKDSREAVRDLSPGRGMAALGKDVSTLSPRRQAGGSWGVQGETRHTLSLGSSMGTSVKSHREVGRSVSPQRYTGGSQRETRRSLSPERSMETSFKSHGEVRRSPSPGRPVESNCSSPVQSRCCGILQQHPENTWKSQKEVLARKPRVSADTDWSSKGEQSDSWTPRKENAWDSCRKSLCPASPPIAEEMRTDQGELSPPVNPFWTSENNQKSLEGPLCHVHPMKLMEKEQISSREHLHFAKLGQQLLEMNGKTQASSAGWMENEWVNQERCQSPMRPEKQVEHDGSNEEKLLHQPQLDEGPLLKTVCSSQGHDPSLDTNQKHQPDLLNFKKGWMSILIEPGEWKKHWFVLTDSSLKYYRDSNAEEADDLDGEIDLRTCTDVTEYAVQRNYGFQIHTKDGVFTLSAMTSGIRRNWIEALRKSVRPASVPDVTKLSDCNKENSFRSYGSQKSPFRPEEQRPSTGSEVIPRGTSRKADGQRHTFDYVELSPLQHGPLNQGSPQRTRGSTRVSETKREELERDLALRSEERRKWFEAPSSGAVQTDGPAGGAPHQAGDQEPPGPPLSEAQRSRLSAEIEKKWQELERLPLKESKRIPLMALLNQNKGSHEDASEALEKEVQALKSQLESLRAQNEAKSHTVGHMPRGYISQDACERSLAEMEASHRQVMTELQRHHQREMERLHHEKERLLAEEAAATASAIEALKKAHREELNRELGRTRSFQKGGLDSDALQRQHQSDVESLKRELQVLSEQYSQKCLEIGDLMTKAEEQEQILQHCQQEGKELLRHNQELQRRLSEEIGQLRTFIAAQNSRDGASHNNERNSCELEVLLRVKENELQYLKKEVQCLKDELQMMQKDKRFASGKYQDVYVELNYIKRRSEREIEQLKEHLHLAMAALQEKETLHNSIGK</sequence>
<dbReference type="InterPro" id="IPR001849">
    <property type="entry name" value="PH_domain"/>
</dbReference>
<dbReference type="GO" id="GO:1900026">
    <property type="term" value="P:positive regulation of substrate adhesion-dependent cell spreading"/>
    <property type="evidence" value="ECO:0007669"/>
    <property type="project" value="TreeGrafter"/>
</dbReference>
<keyword evidence="4 7" id="KW-0175">Coiled coil</keyword>
<evidence type="ECO:0000256" key="5">
    <source>
        <dbReference type="ARBA" id="ARBA00023203"/>
    </source>
</evidence>
<evidence type="ECO:0000313" key="11">
    <source>
        <dbReference type="RefSeq" id="XP_054845132.1"/>
    </source>
</evidence>
<dbReference type="SMART" id="SM00233">
    <property type="entry name" value="PH"/>
    <property type="match status" value="1"/>
</dbReference>
<reference evidence="11" key="1">
    <citation type="submission" date="2025-08" db="UniProtKB">
        <authorList>
            <consortium name="RefSeq"/>
        </authorList>
    </citation>
    <scope>IDENTIFICATION</scope>
    <source>
        <tissue evidence="11">Blood</tissue>
    </source>
</reference>
<feature type="compositionally biased region" description="Polar residues" evidence="8">
    <location>
        <begin position="620"/>
        <end position="630"/>
    </location>
</feature>
<dbReference type="InterPro" id="IPR011993">
    <property type="entry name" value="PH-like_dom_sf"/>
</dbReference>
<feature type="compositionally biased region" description="Basic and acidic residues" evidence="8">
    <location>
        <begin position="631"/>
        <end position="655"/>
    </location>
</feature>
<evidence type="ECO:0000256" key="8">
    <source>
        <dbReference type="SAM" id="MobiDB-lite"/>
    </source>
</evidence>
<feature type="compositionally biased region" description="Basic and acidic residues" evidence="8">
    <location>
        <begin position="378"/>
        <end position="402"/>
    </location>
</feature>
<feature type="compositionally biased region" description="Polar residues" evidence="8">
    <location>
        <begin position="1046"/>
        <end position="1061"/>
    </location>
</feature>
<keyword evidence="2" id="KW-0963">Cytoplasm</keyword>
<feature type="region of interest" description="Disordered" evidence="8">
    <location>
        <begin position="297"/>
        <end position="332"/>
    </location>
</feature>
<protein>
    <submittedName>
        <fullName evidence="11">TRIO and F-actin-binding protein</fullName>
    </submittedName>
</protein>
<feature type="region of interest" description="Disordered" evidence="8">
    <location>
        <begin position="510"/>
        <end position="670"/>
    </location>
</feature>
<evidence type="ECO:0000256" key="2">
    <source>
        <dbReference type="ARBA" id="ARBA00022490"/>
    </source>
</evidence>
<feature type="coiled-coil region" evidence="7">
    <location>
        <begin position="1381"/>
        <end position="1454"/>
    </location>
</feature>
<dbReference type="KEGG" id="emc:129336140"/>
<feature type="compositionally biased region" description="Basic and acidic residues" evidence="8">
    <location>
        <begin position="1062"/>
        <end position="1084"/>
    </location>
</feature>
<feature type="compositionally biased region" description="Polar residues" evidence="8">
    <location>
        <begin position="599"/>
        <end position="610"/>
    </location>
</feature>
<dbReference type="CDD" id="cd13275">
    <property type="entry name" value="PH_M-RIP"/>
    <property type="match status" value="1"/>
</dbReference>
<feature type="compositionally biased region" description="Low complexity" evidence="8">
    <location>
        <begin position="254"/>
        <end position="264"/>
    </location>
</feature>
<feature type="compositionally biased region" description="Basic and acidic residues" evidence="8">
    <location>
        <begin position="157"/>
        <end position="175"/>
    </location>
</feature>
<dbReference type="GO" id="GO:0015629">
    <property type="term" value="C:actin cytoskeleton"/>
    <property type="evidence" value="ECO:0007669"/>
    <property type="project" value="UniProtKB-ARBA"/>
</dbReference>
<feature type="compositionally biased region" description="Polar residues" evidence="8">
    <location>
        <begin position="510"/>
        <end position="524"/>
    </location>
</feature>
<feature type="compositionally biased region" description="Basic and acidic residues" evidence="8">
    <location>
        <begin position="689"/>
        <end position="720"/>
    </location>
</feature>
<feature type="compositionally biased region" description="Basic and acidic residues" evidence="8">
    <location>
        <begin position="548"/>
        <end position="562"/>
    </location>
</feature>
<dbReference type="PROSITE" id="PS50003">
    <property type="entry name" value="PH_DOMAIN"/>
    <property type="match status" value="1"/>
</dbReference>
<organism evidence="10 11">
    <name type="scientific">Eublepharis macularius</name>
    <name type="common">Leopard gecko</name>
    <name type="synonym">Cyrtodactylus macularius</name>
    <dbReference type="NCBI Taxonomy" id="481883"/>
    <lineage>
        <taxon>Eukaryota</taxon>
        <taxon>Metazoa</taxon>
        <taxon>Chordata</taxon>
        <taxon>Craniata</taxon>
        <taxon>Vertebrata</taxon>
        <taxon>Euteleostomi</taxon>
        <taxon>Lepidosauria</taxon>
        <taxon>Squamata</taxon>
        <taxon>Bifurcata</taxon>
        <taxon>Gekkota</taxon>
        <taxon>Eublepharidae</taxon>
        <taxon>Eublepharinae</taxon>
        <taxon>Eublepharis</taxon>
    </lineage>
</organism>
<dbReference type="InterPro" id="IPR052223">
    <property type="entry name" value="Actin_Cytoskeleton_Reg"/>
</dbReference>
<dbReference type="Gene3D" id="2.30.29.30">
    <property type="entry name" value="Pleckstrin-homology domain (PH domain)/Phosphotyrosine-binding domain (PTB)"/>
    <property type="match status" value="1"/>
</dbReference>
<feature type="domain" description="PH" evidence="9">
    <location>
        <begin position="880"/>
        <end position="976"/>
    </location>
</feature>
<feature type="region of interest" description="Disordered" evidence="8">
    <location>
        <begin position="1265"/>
        <end position="1285"/>
    </location>
</feature>
<feature type="compositionally biased region" description="Basic and acidic residues" evidence="8">
    <location>
        <begin position="297"/>
        <end position="306"/>
    </location>
</feature>
<feature type="compositionally biased region" description="Basic and acidic residues" evidence="8">
    <location>
        <begin position="183"/>
        <end position="210"/>
    </location>
</feature>
<dbReference type="Pfam" id="PF00169">
    <property type="entry name" value="PH"/>
    <property type="match status" value="1"/>
</dbReference>
<evidence type="ECO:0000256" key="4">
    <source>
        <dbReference type="ARBA" id="ARBA00023054"/>
    </source>
</evidence>
<keyword evidence="6" id="KW-0206">Cytoskeleton</keyword>
<feature type="coiled-coil region" evidence="7">
    <location>
        <begin position="1148"/>
        <end position="1189"/>
    </location>
</feature>
<dbReference type="FunFam" id="2.30.29.30:FF:000133">
    <property type="entry name" value="myosin phosphatase Rho-interacting protein isoform X1"/>
    <property type="match status" value="1"/>
</dbReference>
<feature type="compositionally biased region" description="Basic and acidic residues" evidence="8">
    <location>
        <begin position="1025"/>
        <end position="1035"/>
    </location>
</feature>
<comment type="subcellular location">
    <subcellularLocation>
        <location evidence="1">Cytoplasm</location>
        <location evidence="1">Cytoskeleton</location>
    </subcellularLocation>
</comment>
<feature type="compositionally biased region" description="Basic and acidic residues" evidence="8">
    <location>
        <begin position="313"/>
        <end position="329"/>
    </location>
</feature>
<dbReference type="InterPro" id="IPR039597">
    <property type="entry name" value="M-RIP_PH"/>
</dbReference>
<feature type="region of interest" description="Disordered" evidence="8">
    <location>
        <begin position="157"/>
        <end position="276"/>
    </location>
</feature>
<dbReference type="Proteomes" id="UP001190640">
    <property type="component" value="Chromosome 9"/>
</dbReference>
<feature type="compositionally biased region" description="Low complexity" evidence="8">
    <location>
        <begin position="404"/>
        <end position="419"/>
    </location>
</feature>
<feature type="region of interest" description="Disordered" evidence="8">
    <location>
        <begin position="687"/>
        <end position="720"/>
    </location>
</feature>
<dbReference type="GO" id="GO:0051015">
    <property type="term" value="F:actin filament binding"/>
    <property type="evidence" value="ECO:0007669"/>
    <property type="project" value="TreeGrafter"/>
</dbReference>
<feature type="compositionally biased region" description="Basic and acidic residues" evidence="8">
    <location>
        <begin position="525"/>
        <end position="535"/>
    </location>
</feature>
<accession>A0AA97LA72</accession>
<evidence type="ECO:0000256" key="7">
    <source>
        <dbReference type="SAM" id="Coils"/>
    </source>
</evidence>
<proteinExistence type="predicted"/>
<dbReference type="PANTHER" id="PTHR17271:SF10">
    <property type="entry name" value="TRIO AND F-ACTIN-BINDING PROTEIN"/>
    <property type="match status" value="1"/>
</dbReference>
<evidence type="ECO:0000256" key="6">
    <source>
        <dbReference type="ARBA" id="ARBA00023212"/>
    </source>
</evidence>
<feature type="compositionally biased region" description="Polar residues" evidence="8">
    <location>
        <begin position="114"/>
        <end position="124"/>
    </location>
</feature>
<feature type="compositionally biased region" description="Basic and acidic residues" evidence="8">
    <location>
        <begin position="447"/>
        <end position="464"/>
    </location>
</feature>
<keyword evidence="5" id="KW-0009">Actin-binding</keyword>
<dbReference type="CTD" id="11078"/>
<dbReference type="GeneID" id="129336140"/>
<evidence type="ECO:0000256" key="3">
    <source>
        <dbReference type="ARBA" id="ARBA00022553"/>
    </source>
</evidence>
<evidence type="ECO:0000313" key="10">
    <source>
        <dbReference type="Proteomes" id="UP001190640"/>
    </source>
</evidence>
<dbReference type="PANTHER" id="PTHR17271">
    <property type="entry name" value="PLECKSTRIN HOMOLOGY PH DOMAIN-CONTAINING PROTEIN"/>
    <property type="match status" value="1"/>
</dbReference>
<dbReference type="RefSeq" id="XP_054845132.1">
    <property type="nucleotide sequence ID" value="XM_054989157.1"/>
</dbReference>
<dbReference type="SUPFAM" id="SSF50729">
    <property type="entry name" value="PH domain-like"/>
    <property type="match status" value="1"/>
</dbReference>
<gene>
    <name evidence="11" type="primary">TRIOBP</name>
</gene>
<keyword evidence="3" id="KW-0597">Phosphoprotein</keyword>
<evidence type="ECO:0000256" key="1">
    <source>
        <dbReference type="ARBA" id="ARBA00004245"/>
    </source>
</evidence>
<evidence type="ECO:0000259" key="9">
    <source>
        <dbReference type="PROSITE" id="PS50003"/>
    </source>
</evidence>
<keyword evidence="10" id="KW-1185">Reference proteome</keyword>
<feature type="region of interest" description="Disordered" evidence="8">
    <location>
        <begin position="991"/>
        <end position="1127"/>
    </location>
</feature>
<name>A0AA97LA72_EUBMA</name>